<accession>A0A6C0CM18</accession>
<name>A0A6C0CM18_9ZZZZ</name>
<dbReference type="EMBL" id="MN739445">
    <property type="protein sequence ID" value="QHT04930.1"/>
    <property type="molecule type" value="Genomic_DNA"/>
</dbReference>
<proteinExistence type="predicted"/>
<protein>
    <submittedName>
        <fullName evidence="1">Uncharacterized protein</fullName>
    </submittedName>
</protein>
<dbReference type="AlphaFoldDB" id="A0A6C0CM18"/>
<evidence type="ECO:0000313" key="1">
    <source>
        <dbReference type="EMBL" id="QHT04930.1"/>
    </source>
</evidence>
<reference evidence="1" key="1">
    <citation type="journal article" date="2020" name="Nature">
        <title>Giant virus diversity and host interactions through global metagenomics.</title>
        <authorList>
            <person name="Schulz F."/>
            <person name="Roux S."/>
            <person name="Paez-Espino D."/>
            <person name="Jungbluth S."/>
            <person name="Walsh D.A."/>
            <person name="Denef V.J."/>
            <person name="McMahon K.D."/>
            <person name="Konstantinidis K.T."/>
            <person name="Eloe-Fadrosh E.A."/>
            <person name="Kyrpides N.C."/>
            <person name="Woyke T."/>
        </authorList>
    </citation>
    <scope>NUCLEOTIDE SEQUENCE</scope>
    <source>
        <strain evidence="1">GVMAG-M-3300021343-4</strain>
    </source>
</reference>
<organism evidence="1">
    <name type="scientific">viral metagenome</name>
    <dbReference type="NCBI Taxonomy" id="1070528"/>
    <lineage>
        <taxon>unclassified sequences</taxon>
        <taxon>metagenomes</taxon>
        <taxon>organismal metagenomes</taxon>
    </lineage>
</organism>
<sequence length="68" mass="7749">MRFLTKVCKVPGCNFPIFGKGCLYELAEKGQYWVLNDARKAMERNSETNSSDTIRDLCLCSLETNPNK</sequence>